<dbReference type="InterPro" id="IPR029044">
    <property type="entry name" value="Nucleotide-diphossugar_trans"/>
</dbReference>
<proteinExistence type="predicted"/>
<evidence type="ECO:0000259" key="1">
    <source>
        <dbReference type="Pfam" id="PF00483"/>
    </source>
</evidence>
<dbReference type="Gene3D" id="3.90.550.10">
    <property type="entry name" value="Spore Coat Polysaccharide Biosynthesis Protein SpsA, Chain A"/>
    <property type="match status" value="1"/>
</dbReference>
<dbReference type="EMBL" id="BARU01033517">
    <property type="protein sequence ID" value="GAH68339.1"/>
    <property type="molecule type" value="Genomic_DNA"/>
</dbReference>
<name>X1IQE6_9ZZZZ</name>
<reference evidence="2" key="1">
    <citation type="journal article" date="2014" name="Front. Microbiol.">
        <title>High frequency of phylogenetically diverse reductive dehalogenase-homologous genes in deep subseafloor sedimentary metagenomes.</title>
        <authorList>
            <person name="Kawai M."/>
            <person name="Futagami T."/>
            <person name="Toyoda A."/>
            <person name="Takaki Y."/>
            <person name="Nishi S."/>
            <person name="Hori S."/>
            <person name="Arai W."/>
            <person name="Tsubouchi T."/>
            <person name="Morono Y."/>
            <person name="Uchiyama I."/>
            <person name="Ito T."/>
            <person name="Fujiyama A."/>
            <person name="Inagaki F."/>
            <person name="Takami H."/>
        </authorList>
    </citation>
    <scope>NUCLEOTIDE SEQUENCE</scope>
    <source>
        <strain evidence="2">Expedition CK06-06</strain>
    </source>
</reference>
<accession>X1IQE6</accession>
<dbReference type="CDD" id="cd04181">
    <property type="entry name" value="NTP_transferase"/>
    <property type="match status" value="1"/>
</dbReference>
<sequence>MRGVILVGGEGTRMRPLTCNTAKAMLPVLNQPFLEHMIRYLRENGVDDIILSSGYLPEPIERYFGDGGRFGIKLTYVVEESPLGTAGGVKNAEKYLDDLFFVFNGDIFADIDLRA</sequence>
<dbReference type="Pfam" id="PF00483">
    <property type="entry name" value="NTP_transferase"/>
    <property type="match status" value="1"/>
</dbReference>
<evidence type="ECO:0000313" key="2">
    <source>
        <dbReference type="EMBL" id="GAH68339.1"/>
    </source>
</evidence>
<feature type="domain" description="Nucleotidyl transferase" evidence="1">
    <location>
        <begin position="3"/>
        <end position="113"/>
    </location>
</feature>
<dbReference type="AlphaFoldDB" id="X1IQE6"/>
<comment type="caution">
    <text evidence="2">The sequence shown here is derived from an EMBL/GenBank/DDBJ whole genome shotgun (WGS) entry which is preliminary data.</text>
</comment>
<feature type="non-terminal residue" evidence="2">
    <location>
        <position position="115"/>
    </location>
</feature>
<organism evidence="2">
    <name type="scientific">marine sediment metagenome</name>
    <dbReference type="NCBI Taxonomy" id="412755"/>
    <lineage>
        <taxon>unclassified sequences</taxon>
        <taxon>metagenomes</taxon>
        <taxon>ecological metagenomes</taxon>
    </lineage>
</organism>
<dbReference type="PANTHER" id="PTHR22572">
    <property type="entry name" value="SUGAR-1-PHOSPHATE GUANYL TRANSFERASE"/>
    <property type="match status" value="1"/>
</dbReference>
<gene>
    <name evidence="2" type="ORF">S03H2_52729</name>
</gene>
<dbReference type="InterPro" id="IPR005835">
    <property type="entry name" value="NTP_transferase_dom"/>
</dbReference>
<dbReference type="InterPro" id="IPR050486">
    <property type="entry name" value="Mannose-1P_guanyltransferase"/>
</dbReference>
<dbReference type="SUPFAM" id="SSF53448">
    <property type="entry name" value="Nucleotide-diphospho-sugar transferases"/>
    <property type="match status" value="1"/>
</dbReference>
<protein>
    <recommendedName>
        <fullName evidence="1">Nucleotidyl transferase domain-containing protein</fullName>
    </recommendedName>
</protein>